<proteinExistence type="predicted"/>
<dbReference type="SUPFAM" id="SSF52922">
    <property type="entry name" value="TK C-terminal domain-like"/>
    <property type="match status" value="1"/>
</dbReference>
<dbReference type="InterPro" id="IPR005475">
    <property type="entry name" value="Transketolase-like_Pyr-bd"/>
</dbReference>
<dbReference type="PANTHER" id="PTHR43257:SF2">
    <property type="entry name" value="PYRUVATE DEHYDROGENASE E1 COMPONENT SUBUNIT BETA"/>
    <property type="match status" value="1"/>
</dbReference>
<accession>A0A7C0Y3D2</accession>
<dbReference type="GO" id="GO:0016491">
    <property type="term" value="F:oxidoreductase activity"/>
    <property type="evidence" value="ECO:0007669"/>
    <property type="project" value="UniProtKB-KW"/>
</dbReference>
<evidence type="ECO:0000256" key="2">
    <source>
        <dbReference type="ARBA" id="ARBA00023002"/>
    </source>
</evidence>
<feature type="domain" description="Transketolase-like pyrimidine-binding" evidence="4">
    <location>
        <begin position="29"/>
        <end position="205"/>
    </location>
</feature>
<comment type="cofactor">
    <cofactor evidence="1">
        <name>thiamine diphosphate</name>
        <dbReference type="ChEBI" id="CHEBI:58937"/>
    </cofactor>
</comment>
<dbReference type="AlphaFoldDB" id="A0A7C0Y3D2"/>
<keyword evidence="3" id="KW-0786">Thiamine pyrophosphate</keyword>
<gene>
    <name evidence="5" type="ORF">ENG63_07395</name>
</gene>
<keyword evidence="2" id="KW-0560">Oxidoreductase</keyword>
<dbReference type="EMBL" id="DRBS01000276">
    <property type="protein sequence ID" value="HDD44666.1"/>
    <property type="molecule type" value="Genomic_DNA"/>
</dbReference>
<dbReference type="SUPFAM" id="SSF52518">
    <property type="entry name" value="Thiamin diphosphate-binding fold (THDP-binding)"/>
    <property type="match status" value="1"/>
</dbReference>
<name>A0A7C0Y3D2_DESA2</name>
<dbReference type="Pfam" id="PF02780">
    <property type="entry name" value="Transketolase_C"/>
    <property type="match status" value="1"/>
</dbReference>
<dbReference type="SMART" id="SM00861">
    <property type="entry name" value="Transket_pyr"/>
    <property type="match status" value="1"/>
</dbReference>
<evidence type="ECO:0000259" key="4">
    <source>
        <dbReference type="SMART" id="SM00861"/>
    </source>
</evidence>
<dbReference type="Pfam" id="PF02779">
    <property type="entry name" value="Transket_pyr"/>
    <property type="match status" value="1"/>
</dbReference>
<evidence type="ECO:0000256" key="1">
    <source>
        <dbReference type="ARBA" id="ARBA00001964"/>
    </source>
</evidence>
<dbReference type="InterPro" id="IPR033248">
    <property type="entry name" value="Transketolase_C"/>
</dbReference>
<dbReference type="Proteomes" id="UP000886289">
    <property type="component" value="Unassembled WGS sequence"/>
</dbReference>
<dbReference type="Gene3D" id="3.40.50.920">
    <property type="match status" value="1"/>
</dbReference>
<dbReference type="Gene3D" id="3.40.50.970">
    <property type="match status" value="1"/>
</dbReference>
<sequence length="347" mass="39195">MEDWQINVRNWGTAPDLPDILPKKGERILTYGEAIYEATKISMNRYSDLYILGEGANDKGGIYGTTKDLYKIFGENRVFDMPIAEELITGIGLGIAIGGKRAIVIHPRQDFVLVCMNQLINHVFKWKFSLGLNKPIKFLLRTIASRGWGSGAQHAQDIHSVIAHFPGAYVLVPFTPYDVKGFILWALEEAEEPVVILEHRWLYKVKGYVKEGFYTCIPDRAQIIKEGNDITLIGISYGVFDALLTSIELEKYGISAEIIDLRSLRPCNLEAIFSSLEKTKRLVVIDTGHLFISIASEIFAQVLEEGINLISKPLRYGLPDMPTPAFDERKYYPNYKEIAKDIIKCVC</sequence>
<reference evidence="5" key="1">
    <citation type="journal article" date="2020" name="mSystems">
        <title>Genome- and Community-Level Interaction Insights into Carbon Utilization and Element Cycling Functions of Hydrothermarchaeota in Hydrothermal Sediment.</title>
        <authorList>
            <person name="Zhou Z."/>
            <person name="Liu Y."/>
            <person name="Xu W."/>
            <person name="Pan J."/>
            <person name="Luo Z.H."/>
            <person name="Li M."/>
        </authorList>
    </citation>
    <scope>NUCLEOTIDE SEQUENCE [LARGE SCALE GENOMIC DNA]</scope>
    <source>
        <strain evidence="5">HyVt-233</strain>
    </source>
</reference>
<dbReference type="PANTHER" id="PTHR43257">
    <property type="entry name" value="PYRUVATE DEHYDROGENASE E1 COMPONENT BETA SUBUNIT"/>
    <property type="match status" value="1"/>
</dbReference>
<organism evidence="5">
    <name type="scientific">Desulfofervidus auxilii</name>
    <dbReference type="NCBI Taxonomy" id="1621989"/>
    <lineage>
        <taxon>Bacteria</taxon>
        <taxon>Pseudomonadati</taxon>
        <taxon>Thermodesulfobacteriota</taxon>
        <taxon>Candidatus Desulfofervidia</taxon>
        <taxon>Candidatus Desulfofervidales</taxon>
        <taxon>Candidatus Desulfofervidaceae</taxon>
        <taxon>Candidatus Desulfofervidus</taxon>
    </lineage>
</organism>
<comment type="caution">
    <text evidence="5">The sequence shown here is derived from an EMBL/GenBank/DDBJ whole genome shotgun (WGS) entry which is preliminary data.</text>
</comment>
<evidence type="ECO:0000313" key="5">
    <source>
        <dbReference type="EMBL" id="HDD44666.1"/>
    </source>
</evidence>
<evidence type="ECO:0000256" key="3">
    <source>
        <dbReference type="ARBA" id="ARBA00023052"/>
    </source>
</evidence>
<dbReference type="InterPro" id="IPR029061">
    <property type="entry name" value="THDP-binding"/>
</dbReference>
<protein>
    <submittedName>
        <fullName evidence="5">Alpha-ketoacid dehydrogenase subunit beta</fullName>
    </submittedName>
</protein>
<dbReference type="InterPro" id="IPR009014">
    <property type="entry name" value="Transketo_C/PFOR_II"/>
</dbReference>